<comment type="caution">
    <text evidence="1">The sequence shown here is derived from an EMBL/GenBank/DDBJ whole genome shotgun (WGS) entry which is preliminary data.</text>
</comment>
<proteinExistence type="predicted"/>
<name>A0ACC2XKL9_9TREE</name>
<reference evidence="1" key="1">
    <citation type="submission" date="2023-04" db="EMBL/GenBank/DDBJ databases">
        <title>Draft Genome sequencing of Naganishia species isolated from polar environments using Oxford Nanopore Technology.</title>
        <authorList>
            <person name="Leo P."/>
            <person name="Venkateswaran K."/>
        </authorList>
    </citation>
    <scope>NUCLEOTIDE SEQUENCE</scope>
    <source>
        <strain evidence="1">MNA-CCFEE 5425</strain>
    </source>
</reference>
<dbReference type="EMBL" id="JASBWU010000002">
    <property type="protein sequence ID" value="KAJ9123914.1"/>
    <property type="molecule type" value="Genomic_DNA"/>
</dbReference>
<sequence length="227" mass="25534">MQEQVTTTAETLIQKAKTTFCTALLSEINHRIPGQVAFVPMDGFHFTRAQLDKFPDPVDAHHRRGAVDTFDGGAWYQLVRRLRELKSDETISVPGFNHAVKDPEEGKISIQGDKKIVLLEGNYLLLRKEPWADAASLFDERILVDTPREETIERLAKRNYAAGICPTYEETLARVLAVDLKNGDLIMSESLEPTIYIKTTNDTRYAYATEATQANDPVARQVPENDA</sequence>
<dbReference type="Proteomes" id="UP001243375">
    <property type="component" value="Unassembled WGS sequence"/>
</dbReference>
<protein>
    <submittedName>
        <fullName evidence="1">Uncharacterized protein</fullName>
    </submittedName>
</protein>
<accession>A0ACC2XKL9</accession>
<evidence type="ECO:0000313" key="2">
    <source>
        <dbReference type="Proteomes" id="UP001243375"/>
    </source>
</evidence>
<organism evidence="1 2">
    <name type="scientific">Naganishia vaughanmartiniae</name>
    <dbReference type="NCBI Taxonomy" id="1424756"/>
    <lineage>
        <taxon>Eukaryota</taxon>
        <taxon>Fungi</taxon>
        <taxon>Dikarya</taxon>
        <taxon>Basidiomycota</taxon>
        <taxon>Agaricomycotina</taxon>
        <taxon>Tremellomycetes</taxon>
        <taxon>Filobasidiales</taxon>
        <taxon>Filobasidiaceae</taxon>
        <taxon>Naganishia</taxon>
    </lineage>
</organism>
<keyword evidence="2" id="KW-1185">Reference proteome</keyword>
<gene>
    <name evidence="1" type="ORF">QFC22_000704</name>
</gene>
<evidence type="ECO:0000313" key="1">
    <source>
        <dbReference type="EMBL" id="KAJ9123914.1"/>
    </source>
</evidence>